<dbReference type="InterPro" id="IPR036271">
    <property type="entry name" value="Tet_transcr_reg_TetR-rel_C_sf"/>
</dbReference>
<sequence length="218" mass="23464">MTTTTSASTTRPLRADAARNRALIIDAARELFAQRGLEVTLDDVAAHAGVGVGTVYRRFANREELIEGVFADHLQKVAARIRSVAVDADPWDSVVMVLMTIGEHMAADRGTAALLTSIDHSAPAVQAAKSDIEALVTGIVEKAKAANAIRPEIELTDLFGVICMLSAIGDATQGIDGAWRRYVELLLDSLRGDGPRVPLTVPALTHEQLLEIHERKTH</sequence>
<keyword evidence="1" id="KW-0805">Transcription regulation</keyword>
<dbReference type="PROSITE" id="PS50977">
    <property type="entry name" value="HTH_TETR_2"/>
    <property type="match status" value="1"/>
</dbReference>
<feature type="DNA-binding region" description="H-T-H motif" evidence="4">
    <location>
        <begin position="40"/>
        <end position="59"/>
    </location>
</feature>
<dbReference type="AlphaFoldDB" id="A0A848KVN8"/>
<dbReference type="Pfam" id="PF21597">
    <property type="entry name" value="TetR_C_43"/>
    <property type="match status" value="1"/>
</dbReference>
<dbReference type="Gene3D" id="1.10.357.10">
    <property type="entry name" value="Tetracycline Repressor, domain 2"/>
    <property type="match status" value="1"/>
</dbReference>
<evidence type="ECO:0000313" key="6">
    <source>
        <dbReference type="EMBL" id="NMO00513.1"/>
    </source>
</evidence>
<gene>
    <name evidence="6" type="ORF">HH308_04705</name>
</gene>
<evidence type="ECO:0000256" key="4">
    <source>
        <dbReference type="PROSITE-ProRule" id="PRU00335"/>
    </source>
</evidence>
<organism evidence="6 7">
    <name type="scientific">Gordonia asplenii</name>
    <dbReference type="NCBI Taxonomy" id="2725283"/>
    <lineage>
        <taxon>Bacteria</taxon>
        <taxon>Bacillati</taxon>
        <taxon>Actinomycetota</taxon>
        <taxon>Actinomycetes</taxon>
        <taxon>Mycobacteriales</taxon>
        <taxon>Gordoniaceae</taxon>
        <taxon>Gordonia</taxon>
    </lineage>
</organism>
<dbReference type="InterPro" id="IPR009057">
    <property type="entry name" value="Homeodomain-like_sf"/>
</dbReference>
<dbReference type="Proteomes" id="UP000550729">
    <property type="component" value="Unassembled WGS sequence"/>
</dbReference>
<dbReference type="EMBL" id="JABBNB010000004">
    <property type="protein sequence ID" value="NMO00513.1"/>
    <property type="molecule type" value="Genomic_DNA"/>
</dbReference>
<dbReference type="InterPro" id="IPR001647">
    <property type="entry name" value="HTH_TetR"/>
</dbReference>
<dbReference type="SUPFAM" id="SSF46689">
    <property type="entry name" value="Homeodomain-like"/>
    <property type="match status" value="1"/>
</dbReference>
<dbReference type="RefSeq" id="WP_170193029.1">
    <property type="nucleotide sequence ID" value="NZ_JABBNB010000004.1"/>
</dbReference>
<keyword evidence="7" id="KW-1185">Reference proteome</keyword>
<evidence type="ECO:0000256" key="2">
    <source>
        <dbReference type="ARBA" id="ARBA00023125"/>
    </source>
</evidence>
<evidence type="ECO:0000256" key="1">
    <source>
        <dbReference type="ARBA" id="ARBA00023015"/>
    </source>
</evidence>
<name>A0A848KVN8_9ACTN</name>
<proteinExistence type="predicted"/>
<dbReference type="SUPFAM" id="SSF48498">
    <property type="entry name" value="Tetracyclin repressor-like, C-terminal domain"/>
    <property type="match status" value="1"/>
</dbReference>
<reference evidence="6 7" key="1">
    <citation type="submission" date="2020-04" db="EMBL/GenBank/DDBJ databases">
        <title>Gordonia sp. nov. TBRC 11910.</title>
        <authorList>
            <person name="Suriyachadkun C."/>
        </authorList>
    </citation>
    <scope>NUCLEOTIDE SEQUENCE [LARGE SCALE GENOMIC DNA]</scope>
    <source>
        <strain evidence="6 7">TBRC 11910</strain>
    </source>
</reference>
<dbReference type="Pfam" id="PF00440">
    <property type="entry name" value="TetR_N"/>
    <property type="match status" value="1"/>
</dbReference>
<dbReference type="GO" id="GO:0003700">
    <property type="term" value="F:DNA-binding transcription factor activity"/>
    <property type="evidence" value="ECO:0007669"/>
    <property type="project" value="TreeGrafter"/>
</dbReference>
<dbReference type="PANTHER" id="PTHR30055">
    <property type="entry name" value="HTH-TYPE TRANSCRIPTIONAL REGULATOR RUTR"/>
    <property type="match status" value="1"/>
</dbReference>
<evidence type="ECO:0000256" key="3">
    <source>
        <dbReference type="ARBA" id="ARBA00023163"/>
    </source>
</evidence>
<dbReference type="InterPro" id="IPR050109">
    <property type="entry name" value="HTH-type_TetR-like_transc_reg"/>
</dbReference>
<evidence type="ECO:0000313" key="7">
    <source>
        <dbReference type="Proteomes" id="UP000550729"/>
    </source>
</evidence>
<evidence type="ECO:0000259" key="5">
    <source>
        <dbReference type="PROSITE" id="PS50977"/>
    </source>
</evidence>
<comment type="caution">
    <text evidence="6">The sequence shown here is derived from an EMBL/GenBank/DDBJ whole genome shotgun (WGS) entry which is preliminary data.</text>
</comment>
<dbReference type="GO" id="GO:0000976">
    <property type="term" value="F:transcription cis-regulatory region binding"/>
    <property type="evidence" value="ECO:0007669"/>
    <property type="project" value="TreeGrafter"/>
</dbReference>
<keyword evidence="2 4" id="KW-0238">DNA-binding</keyword>
<protein>
    <submittedName>
        <fullName evidence="6">TetR/AcrR family transcriptional regulator</fullName>
    </submittedName>
</protein>
<dbReference type="PRINTS" id="PR00455">
    <property type="entry name" value="HTHTETR"/>
</dbReference>
<feature type="domain" description="HTH tetR-type" evidence="5">
    <location>
        <begin position="18"/>
        <end position="77"/>
    </location>
</feature>
<dbReference type="PANTHER" id="PTHR30055:SF234">
    <property type="entry name" value="HTH-TYPE TRANSCRIPTIONAL REGULATOR BETI"/>
    <property type="match status" value="1"/>
</dbReference>
<dbReference type="InterPro" id="IPR049445">
    <property type="entry name" value="TetR_SbtR-like_C"/>
</dbReference>
<keyword evidence="3" id="KW-0804">Transcription</keyword>
<accession>A0A848KVN8</accession>